<evidence type="ECO:0000256" key="1">
    <source>
        <dbReference type="ARBA" id="ARBA00004651"/>
    </source>
</evidence>
<reference evidence="12" key="1">
    <citation type="submission" date="2021-02" db="EMBL/GenBank/DDBJ databases">
        <title>Skermanella TT6 skin isolate.</title>
        <authorList>
            <person name="Lee K."/>
            <person name="Ganzorig M."/>
        </authorList>
    </citation>
    <scope>NUCLEOTIDE SEQUENCE</scope>
    <source>
        <strain evidence="12">TT6</strain>
    </source>
</reference>
<feature type="transmembrane region" description="Helical" evidence="7">
    <location>
        <begin position="341"/>
        <end position="360"/>
    </location>
</feature>
<feature type="transmembrane region" description="Helical" evidence="7">
    <location>
        <begin position="419"/>
        <end position="441"/>
    </location>
</feature>
<evidence type="ECO:0000259" key="11">
    <source>
        <dbReference type="Pfam" id="PF21088"/>
    </source>
</evidence>
<dbReference type="InterPro" id="IPR010920">
    <property type="entry name" value="LSM_dom_sf"/>
</dbReference>
<feature type="transmembrane region" description="Helical" evidence="7">
    <location>
        <begin position="503"/>
        <end position="526"/>
    </location>
</feature>
<dbReference type="RefSeq" id="WP_201079697.1">
    <property type="nucleotide sequence ID" value="NZ_CP067420.1"/>
</dbReference>
<dbReference type="InterPro" id="IPR011014">
    <property type="entry name" value="MscS_channel_TM-2"/>
</dbReference>
<feature type="transmembrane region" description="Helical" evidence="7">
    <location>
        <begin position="266"/>
        <end position="283"/>
    </location>
</feature>
<sequence length="712" mass="75545">MMVLVRLIFLVLLLGAGTGPGVASAQPAGPPSAAGIDAVMQAFPDGLTSAQADALLAVMDGEQVRAALRDRLLGEIRDRAAAPRPASLLAFYAGRLDAVARSYPLIPAALADAFERPNGRDAAIRPLRLVASLALLFAAGTLVWAALSRLLPSAPGSVLRNVARDLLRIAGFIAGLLLAYAILRPTHPAAPAIFLAALQAALTVLVADLAFRLLCAPGRADLRLLPVEDGAAAAIRRSGVWVAVLSAALLGLFDLLNALGMAYDPLIALMLPVSTFPFLYLAVQLWSRRQAIAAIIGGYLDLDLRASRGIGTGLVLATVYLAGLWLTLAAAALRLEPGTGLRLLASFALAAAVPMAALLLHRPIARFHAAADAGDGDGSAITVRLMRAVWTALLVLAVVATALIWGFDAERQTGPFGLALRLLFDAGVVLLLGYVGWALLVRSFDRLIASQNDRDRRTAQRMATLLPLVRKFLQVSLVAVVVMIVLSSLGIAIGPLLAGAGVVGIAIGLGAQSTIADILSGIFFLLKDAFHIGDYVEVGQLRGTVENISLRSLKLRHHRGAIHTLPFGQIRALTNYTRDWALMRLEFRVPPETDLGLVKKLIKRIGAELSEDPEMGPSFIEPLKSQGVRRVEDDAVIIGVKYIAKPGEQFTIRREAYQRIIKAFNENGIDLVGRGVVVRVDDPNAASRAVGFAAVEAIRDPLGGRTQAKEQA</sequence>
<feature type="transmembrane region" description="Helical" evidence="7">
    <location>
        <begin position="472"/>
        <end position="497"/>
    </location>
</feature>
<comment type="similarity">
    <text evidence="2">Belongs to the MscS (TC 1.A.23) family.</text>
</comment>
<dbReference type="Pfam" id="PF21088">
    <property type="entry name" value="MS_channel_1st"/>
    <property type="match status" value="1"/>
</dbReference>
<protein>
    <submittedName>
        <fullName evidence="12">Mechanosensitive ion channel family protein</fullName>
    </submittedName>
</protein>
<dbReference type="SUPFAM" id="SSF82689">
    <property type="entry name" value="Mechanosensitive channel protein MscS (YggB), C-terminal domain"/>
    <property type="match status" value="1"/>
</dbReference>
<keyword evidence="5 7" id="KW-1133">Transmembrane helix</keyword>
<keyword evidence="3" id="KW-1003">Cell membrane</keyword>
<feature type="transmembrane region" description="Helical" evidence="7">
    <location>
        <begin position="166"/>
        <end position="183"/>
    </location>
</feature>
<evidence type="ECO:0000313" key="13">
    <source>
        <dbReference type="Proteomes" id="UP000595197"/>
    </source>
</evidence>
<dbReference type="InterPro" id="IPR023408">
    <property type="entry name" value="MscS_beta-dom_sf"/>
</dbReference>
<dbReference type="Pfam" id="PF00924">
    <property type="entry name" value="MS_channel_2nd"/>
    <property type="match status" value="1"/>
</dbReference>
<feature type="transmembrane region" description="Helical" evidence="7">
    <location>
        <begin position="127"/>
        <end position="146"/>
    </location>
</feature>
<dbReference type="InterPro" id="IPR045276">
    <property type="entry name" value="YbiO_bact"/>
</dbReference>
<name>A0ABX7BEW5_9PROT</name>
<dbReference type="InterPro" id="IPR049142">
    <property type="entry name" value="MS_channel_1st"/>
</dbReference>
<dbReference type="InterPro" id="IPR006685">
    <property type="entry name" value="MscS_channel_2nd"/>
</dbReference>
<dbReference type="EMBL" id="CP067420">
    <property type="protein sequence ID" value="QQP91606.1"/>
    <property type="molecule type" value="Genomic_DNA"/>
</dbReference>
<feature type="transmembrane region" description="Helical" evidence="7">
    <location>
        <begin position="189"/>
        <end position="214"/>
    </location>
</feature>
<evidence type="ECO:0000259" key="10">
    <source>
        <dbReference type="Pfam" id="PF21082"/>
    </source>
</evidence>
<evidence type="ECO:0000256" key="2">
    <source>
        <dbReference type="ARBA" id="ARBA00008017"/>
    </source>
</evidence>
<evidence type="ECO:0000256" key="4">
    <source>
        <dbReference type="ARBA" id="ARBA00022692"/>
    </source>
</evidence>
<comment type="subcellular location">
    <subcellularLocation>
        <location evidence="1">Cell membrane</location>
        <topology evidence="1">Multi-pass membrane protein</topology>
    </subcellularLocation>
</comment>
<keyword evidence="6 7" id="KW-0472">Membrane</keyword>
<feature type="domain" description="Mechanosensitive ion channel MscS C-terminal" evidence="10">
    <location>
        <begin position="585"/>
        <end position="670"/>
    </location>
</feature>
<dbReference type="InterPro" id="IPR011066">
    <property type="entry name" value="MscS_channel_C_sf"/>
</dbReference>
<feature type="chain" id="PRO_5046719582" evidence="8">
    <location>
        <begin position="26"/>
        <end position="712"/>
    </location>
</feature>
<dbReference type="Gene3D" id="3.30.70.100">
    <property type="match status" value="1"/>
</dbReference>
<evidence type="ECO:0000256" key="8">
    <source>
        <dbReference type="SAM" id="SignalP"/>
    </source>
</evidence>
<feature type="transmembrane region" description="Helical" evidence="7">
    <location>
        <begin position="388"/>
        <end position="407"/>
    </location>
</feature>
<dbReference type="SUPFAM" id="SSF50182">
    <property type="entry name" value="Sm-like ribonucleoproteins"/>
    <property type="match status" value="1"/>
</dbReference>
<gene>
    <name evidence="12" type="ORF">IGS68_10515</name>
</gene>
<accession>A0ABX7BEW5</accession>
<dbReference type="PANTHER" id="PTHR30460">
    <property type="entry name" value="MODERATE CONDUCTANCE MECHANOSENSITIVE CHANNEL YBIO"/>
    <property type="match status" value="1"/>
</dbReference>
<proteinExistence type="inferred from homology"/>
<evidence type="ECO:0000259" key="9">
    <source>
        <dbReference type="Pfam" id="PF00924"/>
    </source>
</evidence>
<feature type="transmembrane region" description="Helical" evidence="7">
    <location>
        <begin position="240"/>
        <end position="260"/>
    </location>
</feature>
<dbReference type="InterPro" id="IPR049278">
    <property type="entry name" value="MS_channel_C"/>
</dbReference>
<evidence type="ECO:0000313" key="12">
    <source>
        <dbReference type="EMBL" id="QQP91606.1"/>
    </source>
</evidence>
<keyword evidence="8" id="KW-0732">Signal</keyword>
<dbReference type="SUPFAM" id="SSF82861">
    <property type="entry name" value="Mechanosensitive channel protein MscS (YggB), transmembrane region"/>
    <property type="match status" value="1"/>
</dbReference>
<keyword evidence="13" id="KW-1185">Reference proteome</keyword>
<evidence type="ECO:0000256" key="6">
    <source>
        <dbReference type="ARBA" id="ARBA00023136"/>
    </source>
</evidence>
<dbReference type="PANTHER" id="PTHR30460:SF0">
    <property type="entry name" value="MODERATE CONDUCTANCE MECHANOSENSITIVE CHANNEL YBIO"/>
    <property type="match status" value="1"/>
</dbReference>
<feature type="signal peptide" evidence="8">
    <location>
        <begin position="1"/>
        <end position="25"/>
    </location>
</feature>
<keyword evidence="4 7" id="KW-0812">Transmembrane</keyword>
<dbReference type="Proteomes" id="UP000595197">
    <property type="component" value="Chromosome"/>
</dbReference>
<evidence type="ECO:0000256" key="3">
    <source>
        <dbReference type="ARBA" id="ARBA00022475"/>
    </source>
</evidence>
<organism evidence="12 13">
    <name type="scientific">Skermanella cutis</name>
    <dbReference type="NCBI Taxonomy" id="2775420"/>
    <lineage>
        <taxon>Bacteria</taxon>
        <taxon>Pseudomonadati</taxon>
        <taxon>Pseudomonadota</taxon>
        <taxon>Alphaproteobacteria</taxon>
        <taxon>Rhodospirillales</taxon>
        <taxon>Azospirillaceae</taxon>
        <taxon>Skermanella</taxon>
    </lineage>
</organism>
<evidence type="ECO:0000256" key="7">
    <source>
        <dbReference type="SAM" id="Phobius"/>
    </source>
</evidence>
<dbReference type="Gene3D" id="2.30.30.60">
    <property type="match status" value="1"/>
</dbReference>
<dbReference type="Pfam" id="PF21082">
    <property type="entry name" value="MS_channel_3rd"/>
    <property type="match status" value="1"/>
</dbReference>
<feature type="transmembrane region" description="Helical" evidence="7">
    <location>
        <begin position="314"/>
        <end position="335"/>
    </location>
</feature>
<feature type="domain" description="Mechanosensitive ion channel MscS" evidence="9">
    <location>
        <begin position="514"/>
        <end position="578"/>
    </location>
</feature>
<feature type="domain" description="Mechanosensitive ion channel transmembrane helices 2/3" evidence="11">
    <location>
        <begin position="475"/>
        <end position="512"/>
    </location>
</feature>
<dbReference type="Gene3D" id="1.10.287.1260">
    <property type="match status" value="1"/>
</dbReference>
<evidence type="ECO:0000256" key="5">
    <source>
        <dbReference type="ARBA" id="ARBA00022989"/>
    </source>
</evidence>